<dbReference type="PANTHER" id="PTHR43248">
    <property type="entry name" value="2-SUCCINYL-6-HYDROXY-2,4-CYCLOHEXADIENE-1-CARBOXYLATE SYNTHASE"/>
    <property type="match status" value="1"/>
</dbReference>
<gene>
    <name evidence="7" type="ORF">H6H00_12695</name>
</gene>
<dbReference type="Proteomes" id="UP000515728">
    <property type="component" value="Chromosome"/>
</dbReference>
<accession>A0A7G7MPE8</accession>
<feature type="signal peptide" evidence="4">
    <location>
        <begin position="1"/>
        <end position="21"/>
    </location>
</feature>
<keyword evidence="2 4" id="KW-0732">Signal</keyword>
<dbReference type="RefSeq" id="WP_185721461.1">
    <property type="nucleotide sequence ID" value="NZ_BAAAWI010000001.1"/>
</dbReference>
<evidence type="ECO:0000259" key="5">
    <source>
        <dbReference type="Pfam" id="PF00561"/>
    </source>
</evidence>
<dbReference type="KEGG" id="ppel:H6H00_12695"/>
<evidence type="ECO:0000256" key="3">
    <source>
        <dbReference type="ARBA" id="ARBA00022801"/>
    </source>
</evidence>
<evidence type="ECO:0000259" key="6">
    <source>
        <dbReference type="Pfam" id="PF08386"/>
    </source>
</evidence>
<evidence type="ECO:0000313" key="7">
    <source>
        <dbReference type="EMBL" id="QNG54659.1"/>
    </source>
</evidence>
<dbReference type="PANTHER" id="PTHR43248:SF29">
    <property type="entry name" value="TRIPEPTIDYL AMINOPEPTIDASE"/>
    <property type="match status" value="1"/>
</dbReference>
<dbReference type="InterPro" id="IPR029058">
    <property type="entry name" value="AB_hydrolase_fold"/>
</dbReference>
<dbReference type="InterPro" id="IPR000073">
    <property type="entry name" value="AB_hydrolase_1"/>
</dbReference>
<dbReference type="Pfam" id="PF00561">
    <property type="entry name" value="Abhydrolase_1"/>
    <property type="match status" value="1"/>
</dbReference>
<dbReference type="GO" id="GO:0016787">
    <property type="term" value="F:hydrolase activity"/>
    <property type="evidence" value="ECO:0007669"/>
    <property type="project" value="UniProtKB-KW"/>
</dbReference>
<feature type="chain" id="PRO_5028816945" evidence="4">
    <location>
        <begin position="22"/>
        <end position="518"/>
    </location>
</feature>
<feature type="domain" description="AB hydrolase-1" evidence="5">
    <location>
        <begin position="83"/>
        <end position="237"/>
    </location>
</feature>
<dbReference type="Pfam" id="PF08386">
    <property type="entry name" value="Abhydrolase_4"/>
    <property type="match status" value="1"/>
</dbReference>
<evidence type="ECO:0000256" key="2">
    <source>
        <dbReference type="ARBA" id="ARBA00022729"/>
    </source>
</evidence>
<dbReference type="Gene3D" id="3.40.50.1820">
    <property type="entry name" value="alpha/beta hydrolase"/>
    <property type="match status" value="1"/>
</dbReference>
<dbReference type="SUPFAM" id="SSF53474">
    <property type="entry name" value="alpha/beta-Hydrolases"/>
    <property type="match status" value="1"/>
</dbReference>
<dbReference type="AlphaFoldDB" id="A0A7G7MPE8"/>
<comment type="similarity">
    <text evidence="1">Belongs to the peptidase S33 family.</text>
</comment>
<dbReference type="PROSITE" id="PS51257">
    <property type="entry name" value="PROKAR_LIPOPROTEIN"/>
    <property type="match status" value="1"/>
</dbReference>
<evidence type="ECO:0000313" key="8">
    <source>
        <dbReference type="Proteomes" id="UP000515728"/>
    </source>
</evidence>
<protein>
    <submittedName>
        <fullName evidence="7">Alpha/beta fold hydrolase</fullName>
    </submittedName>
</protein>
<reference evidence="7 8" key="1">
    <citation type="submission" date="2020-08" db="EMBL/GenBank/DDBJ databases">
        <authorList>
            <person name="Mo P."/>
        </authorList>
    </citation>
    <scope>NUCLEOTIDE SEQUENCE [LARGE SCALE GENOMIC DNA]</scope>
    <source>
        <strain evidence="7 8">CGMCC 4.1532</strain>
    </source>
</reference>
<keyword evidence="8" id="KW-1185">Reference proteome</keyword>
<organism evidence="7 8">
    <name type="scientific">Pseudonocardia petroleophila</name>
    <dbReference type="NCBI Taxonomy" id="37331"/>
    <lineage>
        <taxon>Bacteria</taxon>
        <taxon>Bacillati</taxon>
        <taxon>Actinomycetota</taxon>
        <taxon>Actinomycetes</taxon>
        <taxon>Pseudonocardiales</taxon>
        <taxon>Pseudonocardiaceae</taxon>
        <taxon>Pseudonocardia</taxon>
    </lineage>
</organism>
<dbReference type="InterPro" id="IPR051601">
    <property type="entry name" value="Serine_prot/Carboxylest_S33"/>
</dbReference>
<dbReference type="EMBL" id="CP060131">
    <property type="protein sequence ID" value="QNG54659.1"/>
    <property type="molecule type" value="Genomic_DNA"/>
</dbReference>
<dbReference type="InterPro" id="IPR013595">
    <property type="entry name" value="Pept_S33_TAP-like_C"/>
</dbReference>
<proteinExistence type="inferred from homology"/>
<evidence type="ECO:0000256" key="4">
    <source>
        <dbReference type="SAM" id="SignalP"/>
    </source>
</evidence>
<sequence>MIRSTRVAAALAGLFAATACAAPGPDAAEPPAPGLQWSDCASDAALDCATLTVPVDRADPGGPAFALPVVRIPAGDPGNRIGALVLHRGGPGYSVVDYLTGIRSGAVPDPLTPEVYARYDVIALDQRGAGGSQPAMVCGDAAPDVPALPVDDAERAARLAADEAFARSCVEASGGIMEHLSTDEAVRDLDALRAGLGEERLSFVGQSYGTLFGAVYANLFPDRVGRFVLDSVVDPAAIAGAEPLRGTRLGSDAATAETMAEFLRLCAAGGERCAFGAGDPAGAWDRLTAALREAPVTLTAPDGRTVRLGYSEVVSWAGNWLYQPSLWEQPIAGASFLALAEQALADPTGEAGTLMAQVLVSLRDDADLIAAPYAGALNATAFGVNCAENEFPDGPDAFAAAAADRDAAVPHFGALRAWGDSVCSRWPVTVEGYRGPWDAATDEPVLIVNSRFDPATPLAAAQRLQDLLPGSALLVHEGVGHVAAQQSACVVQAAGTYLTEGTLPVEGATCAPDRVPFG</sequence>
<keyword evidence="3 7" id="KW-0378">Hydrolase</keyword>
<evidence type="ECO:0000256" key="1">
    <source>
        <dbReference type="ARBA" id="ARBA00010088"/>
    </source>
</evidence>
<feature type="domain" description="Peptidase S33 tripeptidyl aminopeptidase-like C-terminal" evidence="6">
    <location>
        <begin position="410"/>
        <end position="510"/>
    </location>
</feature>
<name>A0A7G7MPE8_9PSEU</name>